<evidence type="ECO:0000256" key="4">
    <source>
        <dbReference type="PROSITE-ProRule" id="PRU01161"/>
    </source>
</evidence>
<proteinExistence type="predicted"/>
<dbReference type="Gene3D" id="3.40.1090.10">
    <property type="entry name" value="Cytosolic phospholipase A2 catalytic domain"/>
    <property type="match status" value="1"/>
</dbReference>
<dbReference type="GO" id="GO:0016020">
    <property type="term" value="C:membrane"/>
    <property type="evidence" value="ECO:0007669"/>
    <property type="project" value="TreeGrafter"/>
</dbReference>
<evidence type="ECO:0000313" key="7">
    <source>
        <dbReference type="EMBL" id="SDX01950.1"/>
    </source>
</evidence>
<protein>
    <submittedName>
        <fullName evidence="7">Patatin-like phospholipase</fullName>
    </submittedName>
</protein>
<evidence type="ECO:0000259" key="6">
    <source>
        <dbReference type="PROSITE" id="PS51635"/>
    </source>
</evidence>
<feature type="active site" description="Nucleophile" evidence="4">
    <location>
        <position position="45"/>
    </location>
</feature>
<gene>
    <name evidence="7" type="ORF">SAMN05421783_112111</name>
</gene>
<dbReference type="OrthoDB" id="9807112at2"/>
<accession>A0A1H2YA80</accession>
<dbReference type="SUPFAM" id="SSF52151">
    <property type="entry name" value="FabD/lysophospholipase-like"/>
    <property type="match status" value="1"/>
</dbReference>
<feature type="short sequence motif" description="GXSXG" evidence="4">
    <location>
        <begin position="43"/>
        <end position="47"/>
    </location>
</feature>
<feature type="short sequence motif" description="GXGXXG" evidence="4">
    <location>
        <begin position="11"/>
        <end position="16"/>
    </location>
</feature>
<evidence type="ECO:0000256" key="5">
    <source>
        <dbReference type="SAM" id="MobiDB-lite"/>
    </source>
</evidence>
<dbReference type="GO" id="GO:0016042">
    <property type="term" value="P:lipid catabolic process"/>
    <property type="evidence" value="ECO:0007669"/>
    <property type="project" value="UniProtKB-UniRule"/>
</dbReference>
<organism evidence="7 8">
    <name type="scientific">Thiocapsa roseopersicina</name>
    <dbReference type="NCBI Taxonomy" id="1058"/>
    <lineage>
        <taxon>Bacteria</taxon>
        <taxon>Pseudomonadati</taxon>
        <taxon>Pseudomonadota</taxon>
        <taxon>Gammaproteobacteria</taxon>
        <taxon>Chromatiales</taxon>
        <taxon>Chromatiaceae</taxon>
        <taxon>Thiocapsa</taxon>
    </lineage>
</organism>
<feature type="domain" description="PNPLA" evidence="6">
    <location>
        <begin position="7"/>
        <end position="201"/>
    </location>
</feature>
<keyword evidence="2 4" id="KW-0442">Lipid degradation</keyword>
<keyword evidence="8" id="KW-1185">Reference proteome</keyword>
<dbReference type="PROSITE" id="PS51635">
    <property type="entry name" value="PNPLA"/>
    <property type="match status" value="1"/>
</dbReference>
<keyword evidence="3 4" id="KW-0443">Lipid metabolism</keyword>
<dbReference type="EMBL" id="FNNZ01000012">
    <property type="protein sequence ID" value="SDX01950.1"/>
    <property type="molecule type" value="Genomic_DNA"/>
</dbReference>
<dbReference type="NCBIfam" id="NF041079">
    <property type="entry name" value="CBASS_lipase"/>
    <property type="match status" value="1"/>
</dbReference>
<evidence type="ECO:0000313" key="8">
    <source>
        <dbReference type="Proteomes" id="UP000198816"/>
    </source>
</evidence>
<name>A0A1H2YA80_THIRO</name>
<dbReference type="Proteomes" id="UP000198816">
    <property type="component" value="Unassembled WGS sequence"/>
</dbReference>
<dbReference type="PANTHER" id="PTHR24185">
    <property type="entry name" value="CALCIUM-INDEPENDENT PHOSPHOLIPASE A2-GAMMA"/>
    <property type="match status" value="1"/>
</dbReference>
<dbReference type="InterPro" id="IPR016035">
    <property type="entry name" value="Acyl_Trfase/lysoPLipase"/>
</dbReference>
<dbReference type="Pfam" id="PF01734">
    <property type="entry name" value="Patatin"/>
    <property type="match status" value="1"/>
</dbReference>
<sequence>MDQFSILSLDGGGIRGVFVAGLLARIEERNGIRIAEHFDLIAGTSTGGIVALGLGLGFSAREIVEFYRDNAEVIFPSVLPKWARRLPGAGFLEPRNNWALFRRKFSSEPLERALRQVLGADRVLGDSTTRLVITAMDARQHGVKLFKTAHAPGLNSDWKIPAWLVAAATSAAPTYFPAAKVDNRLFYDGGLWANNPVMVGVTEALGVLDIKPSVLRVLSIGTLDQVRRFQPRLATGGRLRWGVALFNEMMDGQSSCALGQAKLLVGKENLVRVSPPVAAGQYAMDDASTVDDLLAESAHHADHHARDIERIFLSRRAPRFTPNHGAPADGRPSLRRAA</sequence>
<feature type="short sequence motif" description="DGA/G" evidence="4">
    <location>
        <begin position="188"/>
        <end position="190"/>
    </location>
</feature>
<dbReference type="AlphaFoldDB" id="A0A1H2YA80"/>
<dbReference type="GO" id="GO:0047499">
    <property type="term" value="F:calcium-independent phospholipase A2 activity"/>
    <property type="evidence" value="ECO:0007669"/>
    <property type="project" value="TreeGrafter"/>
</dbReference>
<dbReference type="GO" id="GO:0019369">
    <property type="term" value="P:arachidonate metabolic process"/>
    <property type="evidence" value="ECO:0007669"/>
    <property type="project" value="TreeGrafter"/>
</dbReference>
<dbReference type="RefSeq" id="WP_093033084.1">
    <property type="nucleotide sequence ID" value="NZ_FNNZ01000012.1"/>
</dbReference>
<reference evidence="8" key="1">
    <citation type="submission" date="2016-10" db="EMBL/GenBank/DDBJ databases">
        <authorList>
            <person name="Varghese N."/>
            <person name="Submissions S."/>
        </authorList>
    </citation>
    <scope>NUCLEOTIDE SEQUENCE [LARGE SCALE GENOMIC DNA]</scope>
    <source>
        <strain evidence="8">DSM 217</strain>
    </source>
</reference>
<evidence type="ECO:0000256" key="2">
    <source>
        <dbReference type="ARBA" id="ARBA00022963"/>
    </source>
</evidence>
<feature type="region of interest" description="Disordered" evidence="5">
    <location>
        <begin position="319"/>
        <end position="338"/>
    </location>
</feature>
<keyword evidence="1 4" id="KW-0378">Hydrolase</keyword>
<evidence type="ECO:0000256" key="3">
    <source>
        <dbReference type="ARBA" id="ARBA00023098"/>
    </source>
</evidence>
<feature type="active site" description="Proton acceptor" evidence="4">
    <location>
        <position position="188"/>
    </location>
</feature>
<dbReference type="PANTHER" id="PTHR24185:SF1">
    <property type="entry name" value="CALCIUM-INDEPENDENT PHOSPHOLIPASE A2-GAMMA"/>
    <property type="match status" value="1"/>
</dbReference>
<evidence type="ECO:0000256" key="1">
    <source>
        <dbReference type="ARBA" id="ARBA00022801"/>
    </source>
</evidence>
<dbReference type="InterPro" id="IPR002641">
    <property type="entry name" value="PNPLA_dom"/>
</dbReference>
<dbReference type="STRING" id="1058.SAMN05421783_112111"/>
<dbReference type="CDD" id="cd07199">
    <property type="entry name" value="Pat17_PNPLA8_PNPLA9_like"/>
    <property type="match status" value="1"/>
</dbReference>